<gene>
    <name evidence="4" type="ordered locus">Sinac_5611</name>
</gene>
<dbReference type="GO" id="GO:0046872">
    <property type="term" value="F:metal ion binding"/>
    <property type="evidence" value="ECO:0007669"/>
    <property type="project" value="UniProtKB-KW"/>
</dbReference>
<dbReference type="InterPro" id="IPR002933">
    <property type="entry name" value="Peptidase_M20"/>
</dbReference>
<dbReference type="InterPro" id="IPR017439">
    <property type="entry name" value="Amidohydrolase"/>
</dbReference>
<accession>L0DK28</accession>
<dbReference type="Pfam" id="PF07687">
    <property type="entry name" value="M20_dimer"/>
    <property type="match status" value="1"/>
</dbReference>
<dbReference type="KEGG" id="saci:Sinac_5611"/>
<dbReference type="GO" id="GO:0019877">
    <property type="term" value="P:diaminopimelate biosynthetic process"/>
    <property type="evidence" value="ECO:0007669"/>
    <property type="project" value="UniProtKB-ARBA"/>
</dbReference>
<feature type="binding site" evidence="2">
    <location>
        <position position="108"/>
    </location>
    <ligand>
        <name>Mn(2+)</name>
        <dbReference type="ChEBI" id="CHEBI:29035"/>
        <label>2</label>
    </ligand>
</feature>
<dbReference type="HOGENOM" id="CLU_023257_1_1_0"/>
<feature type="binding site" evidence="2">
    <location>
        <position position="106"/>
    </location>
    <ligand>
        <name>Mn(2+)</name>
        <dbReference type="ChEBI" id="CHEBI:29035"/>
        <label>2</label>
    </ligand>
</feature>
<protein>
    <submittedName>
        <fullName evidence="4">Amidohydrolase</fullName>
    </submittedName>
</protein>
<dbReference type="AlphaFoldDB" id="L0DK28"/>
<keyword evidence="2" id="KW-0464">Manganese</keyword>
<sequence>MIDWREAIDDHIDAIAGSLLGIRRHLHAHPEPSREEFETTRYLGDQLRTAGLPSKILLEGRGIIAGSSLSAEGQAVAIRADMDALRIQDRKEVAYRSERAGLMHACGHDAHSTMVLGASFALHHCEKVLPWPVPWRAIFQPAEEVGEGALEMVSAGAIEGVRSIVALHVAPDLQVGRVALRRGVMTAFCQEFDVTVRGVGGHAARPHLTHDSIAASAQLVSAVYQLMPRSIDSRDPVVVSFGAIAGGTNSNVIPDRVHLRGTIRTLGRASAAKVRERLAQIARGVAEATLCFLDLSFGIETDAVVNDAHIADLCSQAAEEVVGIDQVEDIPLPSMGAEDFSGYLTRIPGCLLRLGVANGDRWPPLHSPDFDIDERALVLGAKLLARSAVLLAR</sequence>
<feature type="binding site" evidence="2">
    <location>
        <position position="144"/>
    </location>
    <ligand>
        <name>Mn(2+)</name>
        <dbReference type="ChEBI" id="CHEBI:29035"/>
        <label>2</label>
    </ligand>
</feature>
<dbReference type="PIRSF" id="PIRSF005962">
    <property type="entry name" value="Pept_M20D_amidohydro"/>
    <property type="match status" value="1"/>
</dbReference>
<reference evidence="4 5" key="1">
    <citation type="submission" date="2012-02" db="EMBL/GenBank/DDBJ databases">
        <title>Complete sequence of chromosome of Singulisphaera acidiphila DSM 18658.</title>
        <authorList>
            <consortium name="US DOE Joint Genome Institute (JGI-PGF)"/>
            <person name="Lucas S."/>
            <person name="Copeland A."/>
            <person name="Lapidus A."/>
            <person name="Glavina del Rio T."/>
            <person name="Dalin E."/>
            <person name="Tice H."/>
            <person name="Bruce D."/>
            <person name="Goodwin L."/>
            <person name="Pitluck S."/>
            <person name="Peters L."/>
            <person name="Ovchinnikova G."/>
            <person name="Chertkov O."/>
            <person name="Kyrpides N."/>
            <person name="Mavromatis K."/>
            <person name="Ivanova N."/>
            <person name="Brettin T."/>
            <person name="Detter J.C."/>
            <person name="Han C."/>
            <person name="Larimer F."/>
            <person name="Land M."/>
            <person name="Hauser L."/>
            <person name="Markowitz V."/>
            <person name="Cheng J.-F."/>
            <person name="Hugenholtz P."/>
            <person name="Woyke T."/>
            <person name="Wu D."/>
            <person name="Tindall B."/>
            <person name="Pomrenke H."/>
            <person name="Brambilla E."/>
            <person name="Klenk H.-P."/>
            <person name="Eisen J.A."/>
        </authorList>
    </citation>
    <scope>NUCLEOTIDE SEQUENCE [LARGE SCALE GENOMIC DNA]</scope>
    <source>
        <strain evidence="5">ATCC BAA-1392 / DSM 18658 / VKM B-2454 / MOB10</strain>
    </source>
</reference>
<dbReference type="FunFam" id="3.30.70.360:FF:000001">
    <property type="entry name" value="N-acetyldiaminopimelate deacetylase"/>
    <property type="match status" value="1"/>
</dbReference>
<feature type="binding site" evidence="2">
    <location>
        <position position="366"/>
    </location>
    <ligand>
        <name>Mn(2+)</name>
        <dbReference type="ChEBI" id="CHEBI:29035"/>
        <label>2</label>
    </ligand>
</feature>
<proteinExistence type="predicted"/>
<evidence type="ECO:0000256" key="2">
    <source>
        <dbReference type="PIRSR" id="PIRSR005962-1"/>
    </source>
</evidence>
<dbReference type="SUPFAM" id="SSF53187">
    <property type="entry name" value="Zn-dependent exopeptidases"/>
    <property type="match status" value="1"/>
</dbReference>
<dbReference type="InterPro" id="IPR011650">
    <property type="entry name" value="Peptidase_M20_dimer"/>
</dbReference>
<dbReference type="Gene3D" id="3.40.630.10">
    <property type="entry name" value="Zn peptidases"/>
    <property type="match status" value="1"/>
</dbReference>
<keyword evidence="5" id="KW-1185">Reference proteome</keyword>
<dbReference type="SUPFAM" id="SSF55031">
    <property type="entry name" value="Bacterial exopeptidase dimerisation domain"/>
    <property type="match status" value="1"/>
</dbReference>
<evidence type="ECO:0000256" key="1">
    <source>
        <dbReference type="ARBA" id="ARBA00022801"/>
    </source>
</evidence>
<evidence type="ECO:0000313" key="4">
    <source>
        <dbReference type="EMBL" id="AGA29744.1"/>
    </source>
</evidence>
<dbReference type="Proteomes" id="UP000010798">
    <property type="component" value="Chromosome"/>
</dbReference>
<feature type="binding site" evidence="2">
    <location>
        <position position="168"/>
    </location>
    <ligand>
        <name>Mn(2+)</name>
        <dbReference type="ChEBI" id="CHEBI:29035"/>
        <label>2</label>
    </ligand>
</feature>
<dbReference type="STRING" id="886293.Sinac_5611"/>
<name>L0DK28_SINAD</name>
<keyword evidence="2" id="KW-0479">Metal-binding</keyword>
<dbReference type="GO" id="GO:0050118">
    <property type="term" value="F:N-acetyldiaminopimelate deacetylase activity"/>
    <property type="evidence" value="ECO:0007669"/>
    <property type="project" value="UniProtKB-ARBA"/>
</dbReference>
<dbReference type="Pfam" id="PF01546">
    <property type="entry name" value="Peptidase_M20"/>
    <property type="match status" value="1"/>
</dbReference>
<dbReference type="PANTHER" id="PTHR11014:SF63">
    <property type="entry name" value="METALLOPEPTIDASE, PUTATIVE (AFU_ORTHOLOGUE AFUA_6G09600)-RELATED"/>
    <property type="match status" value="1"/>
</dbReference>
<dbReference type="RefSeq" id="WP_015248842.1">
    <property type="nucleotide sequence ID" value="NC_019892.1"/>
</dbReference>
<dbReference type="PANTHER" id="PTHR11014">
    <property type="entry name" value="PEPTIDASE M20 FAMILY MEMBER"/>
    <property type="match status" value="1"/>
</dbReference>
<comment type="cofactor">
    <cofactor evidence="2">
        <name>Mn(2+)</name>
        <dbReference type="ChEBI" id="CHEBI:29035"/>
    </cofactor>
    <text evidence="2">The Mn(2+) ion enhances activity.</text>
</comment>
<keyword evidence="1 4" id="KW-0378">Hydrolase</keyword>
<dbReference type="EMBL" id="CP003364">
    <property type="protein sequence ID" value="AGA29744.1"/>
    <property type="molecule type" value="Genomic_DNA"/>
</dbReference>
<feature type="domain" description="Peptidase M20 dimerisation" evidence="3">
    <location>
        <begin position="192"/>
        <end position="285"/>
    </location>
</feature>
<dbReference type="InterPro" id="IPR036264">
    <property type="entry name" value="Bact_exopeptidase_dim_dom"/>
</dbReference>
<evidence type="ECO:0000259" key="3">
    <source>
        <dbReference type="Pfam" id="PF07687"/>
    </source>
</evidence>
<evidence type="ECO:0000313" key="5">
    <source>
        <dbReference type="Proteomes" id="UP000010798"/>
    </source>
</evidence>
<organism evidence="4 5">
    <name type="scientific">Singulisphaera acidiphila (strain ATCC BAA-1392 / DSM 18658 / VKM B-2454 / MOB10)</name>
    <dbReference type="NCBI Taxonomy" id="886293"/>
    <lineage>
        <taxon>Bacteria</taxon>
        <taxon>Pseudomonadati</taxon>
        <taxon>Planctomycetota</taxon>
        <taxon>Planctomycetia</taxon>
        <taxon>Isosphaerales</taxon>
        <taxon>Isosphaeraceae</taxon>
        <taxon>Singulisphaera</taxon>
    </lineage>
</organism>
<dbReference type="eggNOG" id="COG1473">
    <property type="taxonomic scope" value="Bacteria"/>
</dbReference>
<dbReference type="NCBIfam" id="TIGR01891">
    <property type="entry name" value="amidohydrolases"/>
    <property type="match status" value="1"/>
</dbReference>
<dbReference type="Gene3D" id="3.30.70.360">
    <property type="match status" value="1"/>
</dbReference>
<dbReference type="OrthoDB" id="9776731at2"/>